<dbReference type="PANTHER" id="PTHR46796:SF15">
    <property type="entry name" value="BLL1074 PROTEIN"/>
    <property type="match status" value="1"/>
</dbReference>
<dbReference type="GO" id="GO:0043565">
    <property type="term" value="F:sequence-specific DNA binding"/>
    <property type="evidence" value="ECO:0007669"/>
    <property type="project" value="InterPro"/>
</dbReference>
<dbReference type="KEGG" id="talb:FTW19_00075"/>
<evidence type="ECO:0000313" key="5">
    <source>
        <dbReference type="EMBL" id="QEE26544.1"/>
    </source>
</evidence>
<evidence type="ECO:0000313" key="6">
    <source>
        <dbReference type="Proteomes" id="UP000321820"/>
    </source>
</evidence>
<dbReference type="InterPro" id="IPR009057">
    <property type="entry name" value="Homeodomain-like_sf"/>
</dbReference>
<dbReference type="Gene3D" id="1.10.10.60">
    <property type="entry name" value="Homeodomain-like"/>
    <property type="match status" value="1"/>
</dbReference>
<evidence type="ECO:0000256" key="2">
    <source>
        <dbReference type="ARBA" id="ARBA00023125"/>
    </source>
</evidence>
<evidence type="ECO:0000256" key="3">
    <source>
        <dbReference type="ARBA" id="ARBA00023163"/>
    </source>
</evidence>
<name>A0A5B9E4P6_9BACT</name>
<dbReference type="Proteomes" id="UP000321820">
    <property type="component" value="Chromosome"/>
</dbReference>
<organism evidence="5 6">
    <name type="scientific">Terriglobus albidus</name>
    <dbReference type="NCBI Taxonomy" id="1592106"/>
    <lineage>
        <taxon>Bacteria</taxon>
        <taxon>Pseudomonadati</taxon>
        <taxon>Acidobacteriota</taxon>
        <taxon>Terriglobia</taxon>
        <taxon>Terriglobales</taxon>
        <taxon>Acidobacteriaceae</taxon>
        <taxon>Terriglobus</taxon>
    </lineage>
</organism>
<gene>
    <name evidence="5" type="ORF">FTW19_00075</name>
</gene>
<reference evidence="5 6" key="1">
    <citation type="submission" date="2019-08" db="EMBL/GenBank/DDBJ databases">
        <title>Complete genome sequence of Terriglobus albidus strain ORNL.</title>
        <authorList>
            <person name="Podar M."/>
        </authorList>
    </citation>
    <scope>NUCLEOTIDE SEQUENCE [LARGE SCALE GENOMIC DNA]</scope>
    <source>
        <strain evidence="5 6">ORNL</strain>
    </source>
</reference>
<dbReference type="Pfam" id="PF20240">
    <property type="entry name" value="DUF6597"/>
    <property type="match status" value="1"/>
</dbReference>
<dbReference type="OrthoDB" id="323290at2"/>
<dbReference type="SMART" id="SM00342">
    <property type="entry name" value="HTH_ARAC"/>
    <property type="match status" value="1"/>
</dbReference>
<keyword evidence="6" id="KW-1185">Reference proteome</keyword>
<dbReference type="InterPro" id="IPR046532">
    <property type="entry name" value="DUF6597"/>
</dbReference>
<dbReference type="PROSITE" id="PS01124">
    <property type="entry name" value="HTH_ARAC_FAMILY_2"/>
    <property type="match status" value="1"/>
</dbReference>
<keyword evidence="1" id="KW-0805">Transcription regulation</keyword>
<keyword evidence="2" id="KW-0238">DNA-binding</keyword>
<protein>
    <submittedName>
        <fullName evidence="5">AraC family transcriptional regulator</fullName>
    </submittedName>
</protein>
<dbReference type="InterPro" id="IPR050204">
    <property type="entry name" value="AraC_XylS_family_regulators"/>
</dbReference>
<feature type="domain" description="HTH araC/xylS-type" evidence="4">
    <location>
        <begin position="156"/>
        <end position="258"/>
    </location>
</feature>
<dbReference type="SUPFAM" id="SSF46689">
    <property type="entry name" value="Homeodomain-like"/>
    <property type="match status" value="1"/>
</dbReference>
<dbReference type="InterPro" id="IPR018060">
    <property type="entry name" value="HTH_AraC"/>
</dbReference>
<keyword evidence="3" id="KW-0804">Transcription</keyword>
<evidence type="ECO:0000259" key="4">
    <source>
        <dbReference type="PROSITE" id="PS01124"/>
    </source>
</evidence>
<dbReference type="Pfam" id="PF12833">
    <property type="entry name" value="HTH_18"/>
    <property type="match status" value="1"/>
</dbReference>
<accession>A0A5B9E4P6</accession>
<sequence>MIYLEYKPKAPLAGWVKALWYVRTPGIVSTLQRVLPNGDTQIVINLAHAHCHGVLRSGERFLQAPSLLVGLQHGYQTIDLADTEEMVGVVFAPGGQRRFFAEPATELCGEETDLESLLGKDAATLRERLMDVSDPELKFAVLESFLCGRLGAAPLHPAVRSMLLEIRRHATACSLADASKATGLTDRRVRDLFREEIGVSPKSFLRILRFQRAVQQLHQGTELPWAELALECGYYDQSHFANEFYEFSGISPTAYSRVERPWANHLVL</sequence>
<dbReference type="PANTHER" id="PTHR46796">
    <property type="entry name" value="HTH-TYPE TRANSCRIPTIONAL ACTIVATOR RHAS-RELATED"/>
    <property type="match status" value="1"/>
</dbReference>
<dbReference type="RefSeq" id="WP_147645682.1">
    <property type="nucleotide sequence ID" value="NZ_CP042806.1"/>
</dbReference>
<dbReference type="EMBL" id="CP042806">
    <property type="protein sequence ID" value="QEE26544.1"/>
    <property type="molecule type" value="Genomic_DNA"/>
</dbReference>
<dbReference type="GO" id="GO:0003700">
    <property type="term" value="F:DNA-binding transcription factor activity"/>
    <property type="evidence" value="ECO:0007669"/>
    <property type="project" value="InterPro"/>
</dbReference>
<dbReference type="AlphaFoldDB" id="A0A5B9E4P6"/>
<proteinExistence type="predicted"/>
<evidence type="ECO:0000256" key="1">
    <source>
        <dbReference type="ARBA" id="ARBA00023015"/>
    </source>
</evidence>